<dbReference type="RefSeq" id="WP_396770869.1">
    <property type="nucleotide sequence ID" value="NZ_JBITLA010000012.1"/>
</dbReference>
<accession>A0ABW7ZRB7</accession>
<evidence type="ECO:0000313" key="2">
    <source>
        <dbReference type="Proteomes" id="UP001612812"/>
    </source>
</evidence>
<comment type="caution">
    <text evidence="1">The sequence shown here is derived from an EMBL/GenBank/DDBJ whole genome shotgun (WGS) entry which is preliminary data.</text>
</comment>
<organism evidence="1 2">
    <name type="scientific">Micromonospora maritima</name>
    <dbReference type="NCBI Taxonomy" id="986711"/>
    <lineage>
        <taxon>Bacteria</taxon>
        <taxon>Bacillati</taxon>
        <taxon>Actinomycetota</taxon>
        <taxon>Actinomycetes</taxon>
        <taxon>Micromonosporales</taxon>
        <taxon>Micromonosporaceae</taxon>
        <taxon>Micromonospora</taxon>
    </lineage>
</organism>
<reference evidence="1 2" key="1">
    <citation type="submission" date="2024-10" db="EMBL/GenBank/DDBJ databases">
        <title>The Natural Products Discovery Center: Release of the First 8490 Sequenced Strains for Exploring Actinobacteria Biosynthetic Diversity.</title>
        <authorList>
            <person name="Kalkreuter E."/>
            <person name="Kautsar S.A."/>
            <person name="Yang D."/>
            <person name="Bader C.D."/>
            <person name="Teijaro C.N."/>
            <person name="Fluegel L."/>
            <person name="Davis C.M."/>
            <person name="Simpson J.R."/>
            <person name="Lauterbach L."/>
            <person name="Steele A.D."/>
            <person name="Gui C."/>
            <person name="Meng S."/>
            <person name="Li G."/>
            <person name="Viehrig K."/>
            <person name="Ye F."/>
            <person name="Su P."/>
            <person name="Kiefer A.F."/>
            <person name="Nichols A."/>
            <person name="Cepeda A.J."/>
            <person name="Yan W."/>
            <person name="Fan B."/>
            <person name="Jiang Y."/>
            <person name="Adhikari A."/>
            <person name="Zheng C.-J."/>
            <person name="Schuster L."/>
            <person name="Cowan T.M."/>
            <person name="Smanski M.J."/>
            <person name="Chevrette M.G."/>
            <person name="De Carvalho L.P.S."/>
            <person name="Shen B."/>
        </authorList>
    </citation>
    <scope>NUCLEOTIDE SEQUENCE [LARGE SCALE GENOMIC DNA]</scope>
    <source>
        <strain evidence="1 2">NPDC049845</strain>
    </source>
</reference>
<dbReference type="Proteomes" id="UP001612812">
    <property type="component" value="Unassembled WGS sequence"/>
</dbReference>
<evidence type="ECO:0000313" key="1">
    <source>
        <dbReference type="EMBL" id="MFI7265372.1"/>
    </source>
</evidence>
<keyword evidence="2" id="KW-1185">Reference proteome</keyword>
<name>A0ABW7ZRB7_9ACTN</name>
<sequence>MAIQKKGTGMADADYAACRFSATVHINEEVVLHLLRALSQYCESGRYKQIAWGGTKAKDWRAKDGVATFRFSAPTDRSRFLGEAERLLPAGSWRLIDSSDSDPATRQR</sequence>
<gene>
    <name evidence="1" type="ORF">ACIBP4_24115</name>
</gene>
<dbReference type="EMBL" id="JBITLE010000011">
    <property type="protein sequence ID" value="MFI7265372.1"/>
    <property type="molecule type" value="Genomic_DNA"/>
</dbReference>
<protein>
    <submittedName>
        <fullName evidence="1">Uncharacterized protein</fullName>
    </submittedName>
</protein>
<proteinExistence type="predicted"/>